<feature type="region of interest" description="Disordered" evidence="1">
    <location>
        <begin position="1778"/>
        <end position="1803"/>
    </location>
</feature>
<feature type="compositionally biased region" description="Polar residues" evidence="1">
    <location>
        <begin position="1781"/>
        <end position="1792"/>
    </location>
</feature>
<comment type="caution">
    <text evidence="4">The sequence shown here is derived from an EMBL/GenBank/DDBJ whole genome shotgun (WGS) entry which is preliminary data.</text>
</comment>
<dbReference type="Proteomes" id="UP000234323">
    <property type="component" value="Unassembled WGS sequence"/>
</dbReference>
<evidence type="ECO:0000259" key="3">
    <source>
        <dbReference type="PROSITE" id="PS50011"/>
    </source>
</evidence>
<dbReference type="GO" id="GO:0005524">
    <property type="term" value="F:ATP binding"/>
    <property type="evidence" value="ECO:0007669"/>
    <property type="project" value="InterPro"/>
</dbReference>
<dbReference type="Gene3D" id="1.10.510.10">
    <property type="entry name" value="Transferase(Phosphotransferase) domain 1"/>
    <property type="match status" value="1"/>
</dbReference>
<dbReference type="GO" id="GO:0004674">
    <property type="term" value="F:protein serine/threonine kinase activity"/>
    <property type="evidence" value="ECO:0007669"/>
    <property type="project" value="TreeGrafter"/>
</dbReference>
<feature type="transmembrane region" description="Helical" evidence="2">
    <location>
        <begin position="1646"/>
        <end position="1669"/>
    </location>
</feature>
<dbReference type="Pfam" id="PF07714">
    <property type="entry name" value="PK_Tyr_Ser-Thr"/>
    <property type="match status" value="1"/>
</dbReference>
<feature type="domain" description="Protein kinase" evidence="3">
    <location>
        <begin position="317"/>
        <end position="584"/>
    </location>
</feature>
<dbReference type="VEuPathDB" id="FungiDB:RhiirFUN_007819"/>
<dbReference type="VEuPathDB" id="FungiDB:RhiirA1_453137"/>
<feature type="compositionally biased region" description="Polar residues" evidence="1">
    <location>
        <begin position="859"/>
        <end position="870"/>
    </location>
</feature>
<dbReference type="VEuPathDB" id="FungiDB:FUN_009041"/>
<feature type="compositionally biased region" description="Basic and acidic residues" evidence="1">
    <location>
        <begin position="1734"/>
        <end position="1746"/>
    </location>
</feature>
<dbReference type="InterPro" id="IPR011009">
    <property type="entry name" value="Kinase-like_dom_sf"/>
</dbReference>
<reference evidence="4 5" key="1">
    <citation type="submission" date="2015-10" db="EMBL/GenBank/DDBJ databases">
        <title>Genome analyses suggest a sexual origin of heterokaryosis in a supposedly ancient asexual fungus.</title>
        <authorList>
            <person name="Ropars J."/>
            <person name="Sedzielewska K."/>
            <person name="Noel J."/>
            <person name="Charron P."/>
            <person name="Farinelli L."/>
            <person name="Marton T."/>
            <person name="Kruger M."/>
            <person name="Pelin A."/>
            <person name="Brachmann A."/>
            <person name="Corradi N."/>
        </authorList>
    </citation>
    <scope>NUCLEOTIDE SEQUENCE [LARGE SCALE GENOMIC DNA]</scope>
    <source>
        <strain evidence="4 5">A4</strain>
    </source>
</reference>
<feature type="compositionally biased region" description="Low complexity" evidence="1">
    <location>
        <begin position="892"/>
        <end position="918"/>
    </location>
</feature>
<dbReference type="PRINTS" id="PR00109">
    <property type="entry name" value="TYRKINASE"/>
</dbReference>
<dbReference type="InterPro" id="IPR000719">
    <property type="entry name" value="Prot_kinase_dom"/>
</dbReference>
<dbReference type="InterPro" id="IPR051681">
    <property type="entry name" value="Ser/Thr_Kinases-Pseudokinases"/>
</dbReference>
<protein>
    <recommendedName>
        <fullName evidence="3">Protein kinase domain-containing protein</fullName>
    </recommendedName>
</protein>
<evidence type="ECO:0000256" key="2">
    <source>
        <dbReference type="SAM" id="Phobius"/>
    </source>
</evidence>
<dbReference type="InterPro" id="IPR001245">
    <property type="entry name" value="Ser-Thr/Tyr_kinase_cat_dom"/>
</dbReference>
<organism evidence="4 5">
    <name type="scientific">Rhizophagus irregularis</name>
    <dbReference type="NCBI Taxonomy" id="588596"/>
    <lineage>
        <taxon>Eukaryota</taxon>
        <taxon>Fungi</taxon>
        <taxon>Fungi incertae sedis</taxon>
        <taxon>Mucoromycota</taxon>
        <taxon>Glomeromycotina</taxon>
        <taxon>Glomeromycetes</taxon>
        <taxon>Glomerales</taxon>
        <taxon>Glomeraceae</taxon>
        <taxon>Rhizophagus</taxon>
    </lineage>
</organism>
<dbReference type="EMBL" id="LLXI01000870">
    <property type="protein sequence ID" value="PKY50386.1"/>
    <property type="molecule type" value="Genomic_DNA"/>
</dbReference>
<evidence type="ECO:0000313" key="5">
    <source>
        <dbReference type="Proteomes" id="UP000234323"/>
    </source>
</evidence>
<name>A0A2I1GUU5_9GLOM</name>
<feature type="transmembrane region" description="Helical" evidence="2">
    <location>
        <begin position="1681"/>
        <end position="1705"/>
    </location>
</feature>
<dbReference type="PANTHER" id="PTHR44329">
    <property type="entry name" value="SERINE/THREONINE-PROTEIN KINASE TNNI3K-RELATED"/>
    <property type="match status" value="1"/>
</dbReference>
<feature type="transmembrane region" description="Helical" evidence="2">
    <location>
        <begin position="1534"/>
        <end position="1556"/>
    </location>
</feature>
<keyword evidence="2" id="KW-0812">Transmembrane</keyword>
<dbReference type="SUPFAM" id="SSF56112">
    <property type="entry name" value="Protein kinase-like (PK-like)"/>
    <property type="match status" value="1"/>
</dbReference>
<dbReference type="PROSITE" id="PS50011">
    <property type="entry name" value="PROTEIN_KINASE_DOM"/>
    <property type="match status" value="1"/>
</dbReference>
<gene>
    <name evidence="4" type="ORF">RhiirA4_466861</name>
</gene>
<feature type="transmembrane region" description="Helical" evidence="2">
    <location>
        <begin position="1562"/>
        <end position="1587"/>
    </location>
</feature>
<keyword evidence="5" id="KW-1185">Reference proteome</keyword>
<evidence type="ECO:0000313" key="4">
    <source>
        <dbReference type="EMBL" id="PKY50386.1"/>
    </source>
</evidence>
<keyword evidence="2" id="KW-1133">Transmembrane helix</keyword>
<accession>A0A2I1GUU5</accession>
<sequence length="1833" mass="208613">MELVNTNNESSFNPTPKLKSSPIPIKFISFNYIDENCVYCGEEYIRTLFYNQKYCKKCLSRYINNMSHVTDNNIYLDVYIYTMDLECSEHEISRTKVPQNIQECCGNCLRILWFKQIYNVYRISNYGPDNNKVIESEKDCKLCGKSLYQGTDEVIKKQFKLCSDCYLISSECIESTLVKKKISIVYLPWWLYDSCCNICKSKLTFTSDCQKYCIHCYIFYIGCRYCLTTNIFFGPACQSQCKKCKNISSINIDSNIDDFIFNNIIYDNLNKLNLAAEFAKALKNIDKYFKPYDIIKSIFKKNGSIKKPIGWIPYSQFTDVNEITKGGYGIIYKATWLSNNKTVILKRFENSKNDGKYFLNELKSIQHCFLSRISHIIETYGFTKDPKLDDYIIVMKYATEGDLHKYLQRDFTNITWNKQKPHILWQISKGLETIHKKKFMHRDFHSGNVLFDSHNSHNNYDKNHQWKIGDLGLSQAVNNKSSNNEIYGVVPYIAPEIFKGSEFTKEADIYSFGMIMWEFTTGCKPFDNVKHDHKLIYKILDGERPKITEDTPECYANLMKSCWDPDPKKRPSIKEIRLTFYDWAFKNKNKVVFNQAEVKRKELIESKKIGPEFAEKRHSEAIYTSRPLSALISKCSSINSSSTISTGNRQDFNYISVNTEFTDIISLSSQNLSSTRQNCLNSLDSKYISAELELDIDTRSLSSQHLNSTIQNYSTTSCSNYISAELELDIDTKSLSQNLSSIGQNFSTSSKRRRNEVFFNIETHNSDITNSLPELTYQEIEPNLLALYGDSFTDGSLILRFVKQSQLDNCYEPTLYLRLVKPDGNVKKLELNDIPQNNFCRIISLAGTPFHKNERHSKSYNNNDDNQYGRNDNGENDNNGGNDNDGGKIDDSNNGVNNNRRDNNNNNGNGSPNNGRPAAPAPAIPPTNNLLDNITVLALSKKYVLLTYYCNLPTSNELCGRIIDFNGVTKGMITFNDFNGSCTNLKITKSSYDDGGFLYTCYKQETKSIEWITYSAPNIIDDSITEKYSGEIGNITRYDLTNIFSTEDRGYSIVTGYFDNIDNVQNTLPQWVVTANFITNDGQTKGSYLIYSQEVGTIKTLSIPRCNIAYQLYGYSCVLYIETNERTFINVDFTSKGAVLNSQMFSVSQLNDVNTQLYDIRNLYKGGEVFVITTSDNNISGFAYSNDGMYNSTWALPNNYTYTRKIYGINTDNTVWAIADKSNNAIATNQWTIVYSTALTTYSTVLGDAGYSSSSILSIIPEKNAVTTPDLNQIIITYVMNSIEPSTGYITISQKNADEGDDLIRIKIPAKSPPIGTVNNVIIHGSVVKVTLEDGIFDRGNATYIIKIDDDFVQANGQNLIGDSWEVSTASGYRKNEPGDARASILLTPDGTRNYLENKNSRKTYVDDLSNEISDALAIEKGRIFIPYDRYQYMKDARKVQILLRVDIKDTKSPDQPSSTAVRNSLDKAIISKGNSAIPIGPRTKDLDSTYGAPETPHLWRKYKYILIAVVIVLFLQILLSFFSRKKFSGGRNFLTIVFFPLILVDFVLDTTVLAVHGKDLMWFFICGWIFYLVPILFNVIILWLLINYRLNSSEATKNWLKKNPNTALIFILLSCIDLEALNVVSSRCAGYNELNARFTKKGRKSILITIIIITLIEDVPQLIIYLLYQRYTVITTILSILALSSSCLILLFKIISFIYLMFIYKPHKTLSSTIEKIDDSNNDTANLESGEGDIPKPETTTDRQNEEVTELGNIGISSETYIDDNDDKISATKEEITEGESLSGNIPGNKSRTNKRTTEEQITEEETTKECEEIITTTTRIIQKKKVVIIKK</sequence>
<dbReference type="VEuPathDB" id="FungiDB:FUN_009040"/>
<dbReference type="VEuPathDB" id="FungiDB:RhiirFUN_007820"/>
<proteinExistence type="predicted"/>
<keyword evidence="2" id="KW-0472">Membrane</keyword>
<feature type="transmembrane region" description="Helical" evidence="2">
    <location>
        <begin position="1608"/>
        <end position="1626"/>
    </location>
</feature>
<feature type="region of interest" description="Disordered" evidence="1">
    <location>
        <begin position="852"/>
        <end position="924"/>
    </location>
</feature>
<evidence type="ECO:0000256" key="1">
    <source>
        <dbReference type="SAM" id="MobiDB-lite"/>
    </source>
</evidence>
<feature type="region of interest" description="Disordered" evidence="1">
    <location>
        <begin position="1722"/>
        <end position="1746"/>
    </location>
</feature>
<feature type="transmembrane region" description="Helical" evidence="2">
    <location>
        <begin position="1503"/>
        <end position="1522"/>
    </location>
</feature>